<evidence type="ECO:0000313" key="3">
    <source>
        <dbReference type="EMBL" id="MFC1404770.1"/>
    </source>
</evidence>
<gene>
    <name evidence="3" type="ORF">ACEZDJ_26130</name>
</gene>
<proteinExistence type="predicted"/>
<evidence type="ECO:0000313" key="4">
    <source>
        <dbReference type="Proteomes" id="UP001592528"/>
    </source>
</evidence>
<name>A0ABV6UTH2_9ACTN</name>
<evidence type="ECO:0000256" key="1">
    <source>
        <dbReference type="SAM" id="MobiDB-lite"/>
    </source>
</evidence>
<feature type="transmembrane region" description="Helical" evidence="2">
    <location>
        <begin position="45"/>
        <end position="65"/>
    </location>
</feature>
<reference evidence="3 4" key="1">
    <citation type="submission" date="2024-09" db="EMBL/GenBank/DDBJ databases">
        <authorList>
            <person name="Lee S.D."/>
        </authorList>
    </citation>
    <scope>NUCLEOTIDE SEQUENCE [LARGE SCALE GENOMIC DNA]</scope>
    <source>
        <strain evidence="3 4">N1-5</strain>
    </source>
</reference>
<dbReference type="RefSeq" id="WP_063757702.1">
    <property type="nucleotide sequence ID" value="NZ_JBHEZZ010000016.1"/>
</dbReference>
<keyword evidence="2" id="KW-0472">Membrane</keyword>
<protein>
    <recommendedName>
        <fullName evidence="5">LapA family protein</fullName>
    </recommendedName>
</protein>
<evidence type="ECO:0000256" key="2">
    <source>
        <dbReference type="SAM" id="Phobius"/>
    </source>
</evidence>
<keyword evidence="2" id="KW-1133">Transmembrane helix</keyword>
<accession>A0ABV6UTH2</accession>
<keyword evidence="4" id="KW-1185">Reference proteome</keyword>
<comment type="caution">
    <text evidence="3">The sequence shown here is derived from an EMBL/GenBank/DDBJ whole genome shotgun (WGS) entry which is preliminary data.</text>
</comment>
<evidence type="ECO:0008006" key="5">
    <source>
        <dbReference type="Google" id="ProtNLM"/>
    </source>
</evidence>
<organism evidence="3 4">
    <name type="scientific">Streptacidiphilus cavernicola</name>
    <dbReference type="NCBI Taxonomy" id="3342716"/>
    <lineage>
        <taxon>Bacteria</taxon>
        <taxon>Bacillati</taxon>
        <taxon>Actinomycetota</taxon>
        <taxon>Actinomycetes</taxon>
        <taxon>Kitasatosporales</taxon>
        <taxon>Streptomycetaceae</taxon>
        <taxon>Streptacidiphilus</taxon>
    </lineage>
</organism>
<dbReference type="EMBL" id="JBHEZZ010000016">
    <property type="protein sequence ID" value="MFC1404770.1"/>
    <property type="molecule type" value="Genomic_DNA"/>
</dbReference>
<dbReference type="Proteomes" id="UP001592528">
    <property type="component" value="Unassembled WGS sequence"/>
</dbReference>
<keyword evidence="2" id="KW-0812">Transmembrane</keyword>
<feature type="region of interest" description="Disordered" evidence="1">
    <location>
        <begin position="78"/>
        <end position="109"/>
    </location>
</feature>
<sequence>MLLLGLLLVGGTIAFATVLIADNLDGGPQYSATLFDHHLATVNTLGAFLAGIALALVFCLALMMVSVGARRERRRNAELRAARRERRAAAKTVDAGTATDPGEDDTATMPVLTKRRSRGVHLFGH</sequence>